<dbReference type="AlphaFoldDB" id="A0A066Q1K0"/>
<name>A0A066Q1K0_ECOLX</name>
<evidence type="ECO:0000313" key="9">
    <source>
        <dbReference type="Proteomes" id="UP000543252"/>
    </source>
</evidence>
<dbReference type="Proteomes" id="UP000255093">
    <property type="component" value="Unassembled WGS sequence"/>
</dbReference>
<organism evidence="2 6">
    <name type="scientific">Escherichia coli</name>
    <dbReference type="NCBI Taxonomy" id="562"/>
    <lineage>
        <taxon>Bacteria</taxon>
        <taxon>Pseudomonadati</taxon>
        <taxon>Pseudomonadota</taxon>
        <taxon>Gammaproteobacteria</taxon>
        <taxon>Enterobacterales</taxon>
        <taxon>Enterobacteriaceae</taxon>
        <taxon>Escherichia</taxon>
    </lineage>
</organism>
<evidence type="ECO:0000313" key="8">
    <source>
        <dbReference type="Proteomes" id="UP000305093"/>
    </source>
</evidence>
<dbReference type="EMBL" id="AASFMQ010000018">
    <property type="protein sequence ID" value="EFB3616170.1"/>
    <property type="molecule type" value="Genomic_DNA"/>
</dbReference>
<evidence type="ECO:0000313" key="1">
    <source>
        <dbReference type="EMBL" id="EFB3616170.1"/>
    </source>
</evidence>
<reference evidence="4 7" key="2">
    <citation type="submission" date="2018-06" db="EMBL/GenBank/DDBJ databases">
        <authorList>
            <consortium name="Pathogen Informatics"/>
            <person name="Doyle S."/>
        </authorList>
    </citation>
    <scope>NUCLEOTIDE SEQUENCE [LARGE SCALE GENOMIC DNA]</scope>
    <source>
        <strain evidence="4 7">NCTC8621</strain>
    </source>
</reference>
<evidence type="ECO:0000313" key="5">
    <source>
        <dbReference type="EMBL" id="TJF60336.1"/>
    </source>
</evidence>
<accession>A0A066Q1K0</accession>
<dbReference type="InterPro" id="IPR035317">
    <property type="entry name" value="DUF5375"/>
</dbReference>
<evidence type="ECO:0000313" key="3">
    <source>
        <dbReference type="EMBL" id="QRZ98116.1"/>
    </source>
</evidence>
<reference evidence="3" key="5">
    <citation type="submission" date="2021-02" db="EMBL/GenBank/DDBJ databases">
        <title>Co-localization of colistin and carbapenem -resistance genes on a novel transferable IncHI2 plasmid in Escherichia coli from chicken-origin.</title>
        <authorList>
            <person name="Hoffmann M."/>
            <person name="Balkey M."/>
            <person name="Ronco T."/>
            <person name="Hendriksen R.S."/>
        </authorList>
    </citation>
    <scope>NUCLEOTIDE SEQUENCE</scope>
    <source>
        <strain evidence="3">CFSAN083829</strain>
    </source>
</reference>
<reference evidence="1 9" key="4">
    <citation type="submission" date="2019-07" db="EMBL/GenBank/DDBJ databases">
        <authorList>
            <consortium name="GenomeTrakr network: Whole genome sequencing for foodborne pathogen traceback"/>
        </authorList>
    </citation>
    <scope>NUCLEOTIDE SEQUENCE [LARGE SCALE GENOMIC DNA]</scope>
    <source>
        <strain evidence="1 9">PSU-1859</strain>
    </source>
</reference>
<reference evidence="2 6" key="1">
    <citation type="submission" date="2018-05" db="EMBL/GenBank/DDBJ databases">
        <title>Genomic sequencing of EHEC O26 New European Clone.</title>
        <authorList>
            <person name="Karnisova L."/>
            <person name="Nunvar J."/>
            <person name="Marejkova M."/>
            <person name="Mellmann A."/>
            <person name="Drevinek P."/>
            <person name="Blahova K."/>
            <person name="Bielaszewska M."/>
        </authorList>
    </citation>
    <scope>NUCLEOTIDE SEQUENCE [LARGE SCALE GENOMIC DNA]</scope>
    <source>
        <strain evidence="2 6">14-391</strain>
    </source>
</reference>
<dbReference type="EMBL" id="QFSS01000039">
    <property type="protein sequence ID" value="PZZ70284.1"/>
    <property type="molecule type" value="Genomic_DNA"/>
</dbReference>
<evidence type="ECO:0000313" key="2">
    <source>
        <dbReference type="EMBL" id="PZZ70284.1"/>
    </source>
</evidence>
<dbReference type="RefSeq" id="WP_000842358.1">
    <property type="nucleotide sequence ID" value="NZ_AP018808.1"/>
</dbReference>
<dbReference type="Proteomes" id="UP000543252">
    <property type="component" value="Unassembled WGS sequence"/>
</dbReference>
<dbReference type="EMBL" id="CP070393">
    <property type="protein sequence ID" value="QRZ98116.1"/>
    <property type="molecule type" value="Genomic_DNA"/>
</dbReference>
<dbReference type="EMBL" id="RROO01000073">
    <property type="protein sequence ID" value="TJF60336.1"/>
    <property type="molecule type" value="Genomic_DNA"/>
</dbReference>
<protein>
    <submittedName>
        <fullName evidence="4">Cnr-like protein</fullName>
    </submittedName>
    <submittedName>
        <fullName evidence="2">DNA replication protein</fullName>
    </submittedName>
    <submittedName>
        <fullName evidence="3">DUF5375 family protein</fullName>
    </submittedName>
</protein>
<dbReference type="Proteomes" id="UP000305093">
    <property type="component" value="Unassembled WGS sequence"/>
</dbReference>
<sequence length="107" mass="12089">MKSRTLSLSLRVALYRRAVACAWLSACYQQNRHLQLTLDEIETAIARELEGFYLRQHGQTKGMEIACALLSDLMEYGPLMSCPALSQLGIAVMDELCVRHIKKPVLH</sequence>
<dbReference type="Pfam" id="PF17345">
    <property type="entry name" value="DUF5375"/>
    <property type="match status" value="1"/>
</dbReference>
<proteinExistence type="predicted"/>
<reference evidence="5 8" key="3">
    <citation type="submission" date="2018-12" db="EMBL/GenBank/DDBJ databases">
        <title>Food and Water Safety Consortium.</title>
        <authorList>
            <person name="Tyson S."/>
            <person name="Peterson C.-L."/>
            <person name="Olson A."/>
            <person name="Tyler S."/>
            <person name="Cabral J."/>
            <person name="Lynch T."/>
            <person name="Knox N."/>
            <person name="Van Domselaar G."/>
            <person name="Graham M."/>
        </authorList>
    </citation>
    <scope>NUCLEOTIDE SEQUENCE [LARGE SCALE GENOMIC DNA]</scope>
    <source>
        <strain evidence="5 8">FWSEC0419</strain>
    </source>
</reference>
<evidence type="ECO:0000313" key="7">
    <source>
        <dbReference type="Proteomes" id="UP000255093"/>
    </source>
</evidence>
<dbReference type="Proteomes" id="UP000663166">
    <property type="component" value="Chromosome"/>
</dbReference>
<dbReference type="Proteomes" id="UP000248865">
    <property type="component" value="Unassembled WGS sequence"/>
</dbReference>
<evidence type="ECO:0000313" key="6">
    <source>
        <dbReference type="Proteomes" id="UP000248865"/>
    </source>
</evidence>
<dbReference type="EMBL" id="UGBW01000003">
    <property type="protein sequence ID" value="STH84430.1"/>
    <property type="molecule type" value="Genomic_DNA"/>
</dbReference>
<gene>
    <name evidence="5" type="ORF">C9194_23975</name>
    <name evidence="2" type="ORF">DIV22_09430</name>
    <name evidence="1" type="ORF">FPS11_14820</name>
    <name evidence="3" type="ORF">JNP96_03565</name>
    <name evidence="4" type="ORF">NCTC8621_04512</name>
</gene>
<evidence type="ECO:0000313" key="4">
    <source>
        <dbReference type="EMBL" id="STH84430.1"/>
    </source>
</evidence>